<gene>
    <name evidence="1" type="ORF">NATSA_14800</name>
</gene>
<dbReference type="AlphaFoldDB" id="A0A8J7UY16"/>
<proteinExistence type="predicted"/>
<comment type="caution">
    <text evidence="1">The sequence shown here is derived from an EMBL/GenBank/DDBJ whole genome shotgun (WGS) entry which is preliminary data.</text>
</comment>
<sequence length="251" mass="28531">MKKSLPEGKQPVLVLGSKEDSMLPDIRPVHIYAANAAALKAKPYRELNPDVQLTCVVSGKTVLEEYFQNVIREAKPNRLITKNPCPYPLEELFPEFMNNGVRMERMKRKDSYILQHALFGRRTYWAEWLKLTSLQKIKHPGRAVRIVYNLVKEKYPTGASSGLFCVIKALSEYPGHPIVMSGISLQGGGHFDQVDYFTSSRGKIDRYLFRSLPDHVKKNLFTVDSLMTENGGVQPADVTPLNHKFEYNSDT</sequence>
<evidence type="ECO:0000313" key="2">
    <source>
        <dbReference type="Proteomes" id="UP000673975"/>
    </source>
</evidence>
<organism evidence="1 2">
    <name type="scientific">Natronogracilivirga saccharolytica</name>
    <dbReference type="NCBI Taxonomy" id="2812953"/>
    <lineage>
        <taxon>Bacteria</taxon>
        <taxon>Pseudomonadati</taxon>
        <taxon>Balneolota</taxon>
        <taxon>Balneolia</taxon>
        <taxon>Balneolales</taxon>
        <taxon>Cyclonatronaceae</taxon>
        <taxon>Natronogracilivirga</taxon>
    </lineage>
</organism>
<dbReference type="RefSeq" id="WP_210513404.1">
    <property type="nucleotide sequence ID" value="NZ_JAFIDN010000018.1"/>
</dbReference>
<reference evidence="1" key="1">
    <citation type="submission" date="2021-02" db="EMBL/GenBank/DDBJ databases">
        <title>Natronogracilivirga saccharolytica gen. nov. sp. nov. a new anaerobic, haloalkiliphilic carbohydrate-fermenting bacterium from soda lake and proposing of Cyclonatronumiaceae fam. nov. in the phylum Balneolaeota.</title>
        <authorList>
            <person name="Zhilina T.N."/>
            <person name="Sorokin D.Y."/>
            <person name="Zavarzina D.G."/>
            <person name="Toshchakov S.V."/>
            <person name="Kublanov I.V."/>
        </authorList>
    </citation>
    <scope>NUCLEOTIDE SEQUENCE</scope>
    <source>
        <strain evidence="1">Z-1702</strain>
    </source>
</reference>
<dbReference type="EMBL" id="JAFIDN010000018">
    <property type="protein sequence ID" value="MBP3193944.1"/>
    <property type="molecule type" value="Genomic_DNA"/>
</dbReference>
<keyword evidence="2" id="KW-1185">Reference proteome</keyword>
<protein>
    <submittedName>
        <fullName evidence="1">Uncharacterized protein</fullName>
    </submittedName>
</protein>
<dbReference type="Proteomes" id="UP000673975">
    <property type="component" value="Unassembled WGS sequence"/>
</dbReference>
<evidence type="ECO:0000313" key="1">
    <source>
        <dbReference type="EMBL" id="MBP3193944.1"/>
    </source>
</evidence>
<name>A0A8J7UY16_9BACT</name>
<accession>A0A8J7UY16</accession>